<feature type="domain" description="Roadblock/LAMTOR2" evidence="2">
    <location>
        <begin position="35"/>
        <end position="124"/>
    </location>
</feature>
<reference evidence="4" key="1">
    <citation type="submission" date="2025-08" db="UniProtKB">
        <authorList>
            <consortium name="RefSeq"/>
        </authorList>
    </citation>
    <scope>IDENTIFICATION</scope>
    <source>
        <strain evidence="4">15112-1751.03</strain>
        <tissue evidence="4">Whole Adult</tissue>
    </source>
</reference>
<gene>
    <name evidence="4" type="primary">LOC117568429</name>
</gene>
<dbReference type="Gene3D" id="3.30.450.30">
    <property type="entry name" value="Dynein light chain 2a, cytoplasmic"/>
    <property type="match status" value="1"/>
</dbReference>
<evidence type="ECO:0000313" key="4">
    <source>
        <dbReference type="RefSeq" id="XP_034104979.1"/>
    </source>
</evidence>
<sequence length="127" mass="15104">MAISKVNRMTKNNRLFSENMFQSPPEKPRRTIRYVEEAFRQIQQKKNIRDIVIINERGHPVKSTMEHEDAVKFVGYFQEIRGRLERGMEKIDPTDELLMIRVRTKFHEVLLSPDSKITYIVVQNAEK</sequence>
<name>A0A6P8WRR3_DROAB</name>
<evidence type="ECO:0000256" key="1">
    <source>
        <dbReference type="ARBA" id="ARBA00007191"/>
    </source>
</evidence>
<dbReference type="PANTHER" id="PTHR10779">
    <property type="entry name" value="DYNEIN LIGHT CHAIN ROADBLOCK"/>
    <property type="match status" value="1"/>
</dbReference>
<proteinExistence type="inferred from homology"/>
<dbReference type="Pfam" id="PF03259">
    <property type="entry name" value="Robl_LC7"/>
    <property type="match status" value="1"/>
</dbReference>
<organism evidence="3 4">
    <name type="scientific">Drosophila albomicans</name>
    <name type="common">Fruit fly</name>
    <dbReference type="NCBI Taxonomy" id="7291"/>
    <lineage>
        <taxon>Eukaryota</taxon>
        <taxon>Metazoa</taxon>
        <taxon>Ecdysozoa</taxon>
        <taxon>Arthropoda</taxon>
        <taxon>Hexapoda</taxon>
        <taxon>Insecta</taxon>
        <taxon>Pterygota</taxon>
        <taxon>Neoptera</taxon>
        <taxon>Endopterygota</taxon>
        <taxon>Diptera</taxon>
        <taxon>Brachycera</taxon>
        <taxon>Muscomorpha</taxon>
        <taxon>Ephydroidea</taxon>
        <taxon>Drosophilidae</taxon>
        <taxon>Drosophila</taxon>
    </lineage>
</organism>
<comment type="similarity">
    <text evidence="1">Belongs to the GAMAD family.</text>
</comment>
<keyword evidence="3" id="KW-1185">Reference proteome</keyword>
<accession>A0A6P8WRR3</accession>
<evidence type="ECO:0000259" key="2">
    <source>
        <dbReference type="Pfam" id="PF03259"/>
    </source>
</evidence>
<dbReference type="Proteomes" id="UP000515160">
    <property type="component" value="Chromosome 3"/>
</dbReference>
<dbReference type="AlphaFoldDB" id="A0A6P8WRR3"/>
<dbReference type="SUPFAM" id="SSF103196">
    <property type="entry name" value="Roadblock/LC7 domain"/>
    <property type="match status" value="1"/>
</dbReference>
<evidence type="ECO:0000313" key="3">
    <source>
        <dbReference type="Proteomes" id="UP000515160"/>
    </source>
</evidence>
<dbReference type="GeneID" id="117568429"/>
<dbReference type="OrthoDB" id="9985637at2759"/>
<protein>
    <submittedName>
        <fullName evidence="4">Dynein light chain roadblock-type 2 isoform X1</fullName>
    </submittedName>
</protein>
<dbReference type="RefSeq" id="XP_034104979.1">
    <property type="nucleotide sequence ID" value="XM_034249088.2"/>
</dbReference>
<dbReference type="InterPro" id="IPR004942">
    <property type="entry name" value="Roadblock/LAMTOR2_dom"/>
</dbReference>